<dbReference type="CDD" id="cd08561">
    <property type="entry name" value="GDPD_cytoplasmic_ScUgpQ2_like"/>
    <property type="match status" value="1"/>
</dbReference>
<dbReference type="InterPro" id="IPR017946">
    <property type="entry name" value="PLC-like_Pdiesterase_TIM-brl"/>
</dbReference>
<evidence type="ECO:0000259" key="1">
    <source>
        <dbReference type="PROSITE" id="PS51704"/>
    </source>
</evidence>
<dbReference type="Pfam" id="PF03009">
    <property type="entry name" value="GDPD"/>
    <property type="match status" value="1"/>
</dbReference>
<dbReference type="Proteomes" id="UP000806528">
    <property type="component" value="Unassembled WGS sequence"/>
</dbReference>
<organism evidence="2 3">
    <name type="scientific">Nocardiopsis coralli</name>
    <dbReference type="NCBI Taxonomy" id="2772213"/>
    <lineage>
        <taxon>Bacteria</taxon>
        <taxon>Bacillati</taxon>
        <taxon>Actinomycetota</taxon>
        <taxon>Actinomycetes</taxon>
        <taxon>Streptosporangiales</taxon>
        <taxon>Nocardiopsidaceae</taxon>
        <taxon>Nocardiopsis</taxon>
    </lineage>
</organism>
<dbReference type="PANTHER" id="PTHR43805">
    <property type="entry name" value="GLYCEROPHOSPHORYL DIESTER PHOSPHODIESTERASE"/>
    <property type="match status" value="1"/>
</dbReference>
<feature type="domain" description="GP-PDE" evidence="1">
    <location>
        <begin position="11"/>
        <end position="254"/>
    </location>
</feature>
<evidence type="ECO:0000313" key="3">
    <source>
        <dbReference type="Proteomes" id="UP000806528"/>
    </source>
</evidence>
<keyword evidence="3" id="KW-1185">Reference proteome</keyword>
<dbReference type="RefSeq" id="WP_193120165.1">
    <property type="nucleotide sequence ID" value="NZ_JADBGI010000002.1"/>
</dbReference>
<dbReference type="PANTHER" id="PTHR43805:SF1">
    <property type="entry name" value="GP-PDE DOMAIN-CONTAINING PROTEIN"/>
    <property type="match status" value="1"/>
</dbReference>
<reference evidence="2 3" key="1">
    <citation type="submission" date="2020-09" db="EMBL/GenBank/DDBJ databases">
        <title>Diversity and distribution of actinomycetes associated with coral in the coast of Hainan.</title>
        <authorList>
            <person name="Li F."/>
        </authorList>
    </citation>
    <scope>NUCLEOTIDE SEQUENCE [LARGE SCALE GENOMIC DNA]</scope>
    <source>
        <strain evidence="2 3">HNM0947</strain>
    </source>
</reference>
<sequence>MTHAYLSAPVPVALAHRGGWLTDDRGEPSTELENTAAAFQHAVDLGYTYLETDVHATSDGVLMAFHDATLDRTTDRTGAIGDLPHREVSRALVAGREPVPLMEDMLGSWPKARFNIDLKADAAVEPLVEALRRTDAWDRVCLGSFDQARLERVRRLVGPRVATSCGPLDVVRLRLGSLSPFLSGLAPRVPACAQIPLRQGSFPVLSRDVIHTAHRAGMQVHVWTVNEPAVMERLLDAGVDGIVTDNTAALRELLIRRGQWPAAAGPDQDPFQRG</sequence>
<dbReference type="SUPFAM" id="SSF51695">
    <property type="entry name" value="PLC-like phosphodiesterases"/>
    <property type="match status" value="1"/>
</dbReference>
<name>A0ABR9P0X1_9ACTN</name>
<evidence type="ECO:0000313" key="2">
    <source>
        <dbReference type="EMBL" id="MBE2997496.1"/>
    </source>
</evidence>
<gene>
    <name evidence="2" type="ORF">IDM40_02090</name>
</gene>
<dbReference type="PROSITE" id="PS51704">
    <property type="entry name" value="GP_PDE"/>
    <property type="match status" value="1"/>
</dbReference>
<protein>
    <submittedName>
        <fullName evidence="2">Glycerophosphodiester phosphodiesterase</fullName>
    </submittedName>
</protein>
<comment type="caution">
    <text evidence="2">The sequence shown here is derived from an EMBL/GenBank/DDBJ whole genome shotgun (WGS) entry which is preliminary data.</text>
</comment>
<accession>A0ABR9P0X1</accession>
<dbReference type="EMBL" id="JADBGI010000002">
    <property type="protein sequence ID" value="MBE2997496.1"/>
    <property type="molecule type" value="Genomic_DNA"/>
</dbReference>
<dbReference type="Gene3D" id="3.20.20.190">
    <property type="entry name" value="Phosphatidylinositol (PI) phosphodiesterase"/>
    <property type="match status" value="1"/>
</dbReference>
<proteinExistence type="predicted"/>
<dbReference type="InterPro" id="IPR030395">
    <property type="entry name" value="GP_PDE_dom"/>
</dbReference>